<dbReference type="EMBL" id="JASNRB020000042">
    <property type="protein sequence ID" value="MFJ1472331.1"/>
    <property type="molecule type" value="Genomic_DNA"/>
</dbReference>
<sequence>MRLIVAISIFLLAALCATNANARSCSREDNGPLDFCLQLAQAGNAVAALNLGEMYRDGAGVAQDATKARYWFEQSARAGLPAAQHNLALLFYFGSGGPVDKDQAFYWMKMAALSGSATSQKQLGAMYLNGWGTPVDVEAGLRLIRAAADQGFQVDFYLSQLRQYATPSRLETLKAYGTNWAIRGNVGAMRELGRTNLYLTHDFSAAFHWLKKAADRKDPYALFDLANMYFFGKAFKRNWATAAEYLQQAWDAGSIQAGFQLAELDILLGKGISHPDEVRHVLEAAWEKAKPLCKEGTCDFDGFRLLAIAYERKYGGPQDLDKTREIYSIVDKLKMDGTDSYYSENDPWEKRMPLKYARPSVITDIPAQTQLELGLKKVKELTPNFSKSGTKAVLDFDMQVYVDASSQWTPETVGQQIEFAAKILAQCNIRLRKARIWLTEHYSNENQKDFRSASGAAISAFFVSQKDTKKPNANRDENRIEFPWVRDVDLPIEQGQRGILPHELGHMFSLPHPANWERTVMQYGWLGNGADQFTAIECEQMRQHELLTKTKSDAKLH</sequence>
<gene>
    <name evidence="1" type="ORF">QPK29_031850</name>
</gene>
<organism evidence="1 2">
    <name type="scientific">Massilia orientalis</name>
    <dbReference type="NCBI Taxonomy" id="3050128"/>
    <lineage>
        <taxon>Bacteria</taxon>
        <taxon>Pseudomonadati</taxon>
        <taxon>Pseudomonadota</taxon>
        <taxon>Betaproteobacteria</taxon>
        <taxon>Burkholderiales</taxon>
        <taxon>Oxalobacteraceae</taxon>
        <taxon>Telluria group</taxon>
        <taxon>Massilia</taxon>
    </lineage>
</organism>
<comment type="caution">
    <text evidence="1">The sequence shown here is derived from an EMBL/GenBank/DDBJ whole genome shotgun (WGS) entry which is preliminary data.</text>
</comment>
<reference evidence="1" key="1">
    <citation type="submission" date="2024-11" db="EMBL/GenBank/DDBJ databases">
        <title>Description of Massilia orientalis sp. nov., isolated from rhizosphere soil of Ageratina adenophora.</title>
        <authorList>
            <person name="Wang Y."/>
        </authorList>
    </citation>
    <scope>NUCLEOTIDE SEQUENCE</scope>
    <source>
        <strain evidence="1">YIM B02787</strain>
    </source>
</reference>
<dbReference type="Proteomes" id="UP001168096">
    <property type="component" value="Unassembled WGS sequence"/>
</dbReference>
<accession>A0ACC7MKC4</accession>
<evidence type="ECO:0000313" key="2">
    <source>
        <dbReference type="Proteomes" id="UP001168096"/>
    </source>
</evidence>
<protein>
    <submittedName>
        <fullName evidence="1">Tetratricopeptide repeat protein</fullName>
    </submittedName>
</protein>
<proteinExistence type="predicted"/>
<keyword evidence="2" id="KW-1185">Reference proteome</keyword>
<name>A0ACC7MKC4_9BURK</name>
<evidence type="ECO:0000313" key="1">
    <source>
        <dbReference type="EMBL" id="MFJ1472331.1"/>
    </source>
</evidence>